<gene>
    <name evidence="1" type="ORF">BV22DRAFT_1104300</name>
</gene>
<protein>
    <submittedName>
        <fullName evidence="1">Uncharacterized protein</fullName>
    </submittedName>
</protein>
<accession>A0ACB8BPI4</accession>
<evidence type="ECO:0000313" key="1">
    <source>
        <dbReference type="EMBL" id="KAH7926483.1"/>
    </source>
</evidence>
<proteinExistence type="predicted"/>
<evidence type="ECO:0000313" key="2">
    <source>
        <dbReference type="Proteomes" id="UP000790709"/>
    </source>
</evidence>
<reference evidence="1" key="1">
    <citation type="journal article" date="2021" name="New Phytol.">
        <title>Evolutionary innovations through gain and loss of genes in the ectomycorrhizal Boletales.</title>
        <authorList>
            <person name="Wu G."/>
            <person name="Miyauchi S."/>
            <person name="Morin E."/>
            <person name="Kuo A."/>
            <person name="Drula E."/>
            <person name="Varga T."/>
            <person name="Kohler A."/>
            <person name="Feng B."/>
            <person name="Cao Y."/>
            <person name="Lipzen A."/>
            <person name="Daum C."/>
            <person name="Hundley H."/>
            <person name="Pangilinan J."/>
            <person name="Johnson J."/>
            <person name="Barry K."/>
            <person name="LaButti K."/>
            <person name="Ng V."/>
            <person name="Ahrendt S."/>
            <person name="Min B."/>
            <person name="Choi I.G."/>
            <person name="Park H."/>
            <person name="Plett J.M."/>
            <person name="Magnuson J."/>
            <person name="Spatafora J.W."/>
            <person name="Nagy L.G."/>
            <person name="Henrissat B."/>
            <person name="Grigoriev I.V."/>
            <person name="Yang Z.L."/>
            <person name="Xu J."/>
            <person name="Martin F.M."/>
        </authorList>
    </citation>
    <scope>NUCLEOTIDE SEQUENCE</scope>
    <source>
        <strain evidence="1">KUC20120723A-06</strain>
    </source>
</reference>
<comment type="caution">
    <text evidence="1">The sequence shown here is derived from an EMBL/GenBank/DDBJ whole genome shotgun (WGS) entry which is preliminary data.</text>
</comment>
<name>A0ACB8BPI4_9AGAM</name>
<keyword evidence="2" id="KW-1185">Reference proteome</keyword>
<dbReference type="Proteomes" id="UP000790709">
    <property type="component" value="Unassembled WGS sequence"/>
</dbReference>
<sequence>MQSATQSYGEHLPDQVDRIASLFDAHLGLIADVRELYRDRAALEREYAAKLQVLAKKATDKKAKIAALVVIGDSPTKAFNESILRQRLKLSTLDNAYSQLIACISNAAQDHVNLADSLVSRVTEPLRGIERRNEETKKKQMQFYLKLVGDRDRIYTDCVKYDDDCSEVETHRQKQGHAQNDRHADRAAKQYEQQRVDMLSSKNAYLVATAVANKAKVKFYTEDLPSLEDDLQTRLVLSFIAVLLQAQSIQMAHQETLKGRLVSVDAAIREVKPSKDQDLYIDFNVRPFTVPNDWTFEPCSNHYDTDEMSLEPAPKIYLQNKLSKSRTKLRELEPVLEEKRSEVEKLAGLVSTESTDATAGDPTEVLNNFLEAKHQTVFYETSECVLNAEIEVIVAALGDDEGGQNPHSFKSSSFSIPTTCGYCKASIWGLSKQGRTCKACGLSVHAKCELKVPAECSGIHRDHKASEVVTRTSSTISRSESRTSASSSVGETPTPSSFVQPDTPRQVEGADPLARVIFDFSASSPFELSVSEGISVHVLEEDDGSGWVKVADEFGGKGLVPASYIETAEGNQLQRSGSFDTNFQQTSGKCVSTVRVLYDYQAQGPDELTIQESELLELSPGVNGGQNFAEGWWEGFSADGRKGIFPSNYVRVGPLP</sequence>
<dbReference type="EMBL" id="MU266382">
    <property type="protein sequence ID" value="KAH7926483.1"/>
    <property type="molecule type" value="Genomic_DNA"/>
</dbReference>
<organism evidence="1 2">
    <name type="scientific">Leucogyrophana mollusca</name>
    <dbReference type="NCBI Taxonomy" id="85980"/>
    <lineage>
        <taxon>Eukaryota</taxon>
        <taxon>Fungi</taxon>
        <taxon>Dikarya</taxon>
        <taxon>Basidiomycota</taxon>
        <taxon>Agaricomycotina</taxon>
        <taxon>Agaricomycetes</taxon>
        <taxon>Agaricomycetidae</taxon>
        <taxon>Boletales</taxon>
        <taxon>Boletales incertae sedis</taxon>
        <taxon>Leucogyrophana</taxon>
    </lineage>
</organism>